<protein>
    <submittedName>
        <fullName evidence="1">Uncharacterized protein</fullName>
    </submittedName>
</protein>
<proteinExistence type="predicted"/>
<dbReference type="Proteomes" id="UP000299102">
    <property type="component" value="Unassembled WGS sequence"/>
</dbReference>
<dbReference type="SUPFAM" id="SSF56801">
    <property type="entry name" value="Acetyl-CoA synthetase-like"/>
    <property type="match status" value="1"/>
</dbReference>
<dbReference type="AlphaFoldDB" id="A0A4C1VWD7"/>
<keyword evidence="2" id="KW-1185">Reference proteome</keyword>
<reference evidence="1 2" key="1">
    <citation type="journal article" date="2019" name="Commun. Biol.">
        <title>The bagworm genome reveals a unique fibroin gene that provides high tensile strength.</title>
        <authorList>
            <person name="Kono N."/>
            <person name="Nakamura H."/>
            <person name="Ohtoshi R."/>
            <person name="Tomita M."/>
            <person name="Numata K."/>
            <person name="Arakawa K."/>
        </authorList>
    </citation>
    <scope>NUCLEOTIDE SEQUENCE [LARGE SCALE GENOMIC DNA]</scope>
</reference>
<organism evidence="1 2">
    <name type="scientific">Eumeta variegata</name>
    <name type="common">Bagworm moth</name>
    <name type="synonym">Eumeta japonica</name>
    <dbReference type="NCBI Taxonomy" id="151549"/>
    <lineage>
        <taxon>Eukaryota</taxon>
        <taxon>Metazoa</taxon>
        <taxon>Ecdysozoa</taxon>
        <taxon>Arthropoda</taxon>
        <taxon>Hexapoda</taxon>
        <taxon>Insecta</taxon>
        <taxon>Pterygota</taxon>
        <taxon>Neoptera</taxon>
        <taxon>Endopterygota</taxon>
        <taxon>Lepidoptera</taxon>
        <taxon>Glossata</taxon>
        <taxon>Ditrysia</taxon>
        <taxon>Tineoidea</taxon>
        <taxon>Psychidae</taxon>
        <taxon>Oiketicinae</taxon>
        <taxon>Eumeta</taxon>
    </lineage>
</organism>
<accession>A0A4C1VWD7</accession>
<dbReference type="EMBL" id="BGZK01000420">
    <property type="protein sequence ID" value="GBP42529.1"/>
    <property type="molecule type" value="Genomic_DNA"/>
</dbReference>
<gene>
    <name evidence="1" type="ORF">EVAR_81979_1</name>
</gene>
<sequence>MYESPNRCQTFHNRNRNSPSYFHRVGAKPLQHAPLGTALAAAARRWPARPAVVAREEQVTLTYEQLLEQVLPLFPDSLFYNSVTRNRVPLDNFGVLELRISKTGASTLNSNFGMAPRITSKSLGTPRDSS</sequence>
<evidence type="ECO:0000313" key="2">
    <source>
        <dbReference type="Proteomes" id="UP000299102"/>
    </source>
</evidence>
<comment type="caution">
    <text evidence="1">The sequence shown here is derived from an EMBL/GenBank/DDBJ whole genome shotgun (WGS) entry which is preliminary data.</text>
</comment>
<name>A0A4C1VWD7_EUMVA</name>
<evidence type="ECO:0000313" key="1">
    <source>
        <dbReference type="EMBL" id="GBP42529.1"/>
    </source>
</evidence>